<keyword evidence="3" id="KW-1185">Reference proteome</keyword>
<evidence type="ECO:0000313" key="3">
    <source>
        <dbReference type="Proteomes" id="UP000002668"/>
    </source>
</evidence>
<feature type="chain" id="PRO_5004019781" evidence="1">
    <location>
        <begin position="19"/>
        <end position="214"/>
    </location>
</feature>
<keyword evidence="1" id="KW-0732">Signal</keyword>
<dbReference type="AlphaFoldDB" id="M1ZME7"/>
<dbReference type="OrthoDB" id="3924764at2759"/>
<dbReference type="InParanoid" id="M1ZME7"/>
<accession>M1ZME7</accession>
<dbReference type="EMBL" id="FP929064">
    <property type="protein sequence ID" value="CCT61093.1"/>
    <property type="molecule type" value="Genomic_DNA"/>
</dbReference>
<dbReference type="STRING" id="985895.M1ZME7"/>
<dbReference type="VEuPathDB" id="FungiDB:Lema_P124970.1"/>
<proteinExistence type="predicted"/>
<evidence type="ECO:0000313" key="2">
    <source>
        <dbReference type="EMBL" id="CCT61093.1"/>
    </source>
</evidence>
<evidence type="ECO:0000256" key="1">
    <source>
        <dbReference type="SAM" id="SignalP"/>
    </source>
</evidence>
<feature type="signal peptide" evidence="1">
    <location>
        <begin position="1"/>
        <end position="18"/>
    </location>
</feature>
<organism evidence="2 3">
    <name type="scientific">Leptosphaeria maculans (strain JN3 / isolate v23.1.3 / race Av1-4-5-6-7-8)</name>
    <name type="common">Blackleg fungus</name>
    <name type="synonym">Phoma lingam</name>
    <dbReference type="NCBI Taxonomy" id="985895"/>
    <lineage>
        <taxon>Eukaryota</taxon>
        <taxon>Fungi</taxon>
        <taxon>Dikarya</taxon>
        <taxon>Ascomycota</taxon>
        <taxon>Pezizomycotina</taxon>
        <taxon>Dothideomycetes</taxon>
        <taxon>Pleosporomycetidae</taxon>
        <taxon>Pleosporales</taxon>
        <taxon>Pleosporineae</taxon>
        <taxon>Leptosphaeriaceae</taxon>
        <taxon>Plenodomus</taxon>
        <taxon>Plenodomus lingam/Leptosphaeria maculans species complex</taxon>
    </lineage>
</organism>
<sequence length="214" mass="22699">MMKVQIFLLLSWAAISLAGPARRDCGETKSFIGTNSCGATFGGTWVECATDVSAVKTFFVPTCAPTPASTSEVIWVTRPTGYEINATATAPPPNLITAAPEYNATGLPPWANSSTPCSPLFICVDCLAVCGGKSSKYGDCYDTCTPHTISSPECTLPSALPTPPPRFLPDMSATSTFDLNITVPKLGIYKAPVREQKSWCLGASFMCAPKGWVR</sequence>
<gene>
    <name evidence="2" type="ORF">Lema_P124970.1</name>
</gene>
<protein>
    <submittedName>
        <fullName evidence="2">Uncharacterized protein</fullName>
    </submittedName>
</protein>
<name>M1ZME7_LEPMJ</name>
<dbReference type="Proteomes" id="UP000002668">
    <property type="component" value="Genome"/>
</dbReference>
<reference evidence="2 3" key="1">
    <citation type="journal article" date="2011" name="Nat. Commun.">
        <title>Effector diversification within compartments of the Leptosphaeria maculans genome affected by Repeat-Induced Point mutations.</title>
        <authorList>
            <person name="Rouxel T."/>
            <person name="Grandaubert J."/>
            <person name="Hane J.K."/>
            <person name="Hoede C."/>
            <person name="van de Wouw A.P."/>
            <person name="Couloux A."/>
            <person name="Dominguez V."/>
            <person name="Anthouard V."/>
            <person name="Bally P."/>
            <person name="Bourras S."/>
            <person name="Cozijnsen A.J."/>
            <person name="Ciuffetti L.M."/>
            <person name="Degrave A."/>
            <person name="Dilmaghani A."/>
            <person name="Duret L."/>
            <person name="Fudal I."/>
            <person name="Goodwin S.B."/>
            <person name="Gout L."/>
            <person name="Glaser N."/>
            <person name="Linglin J."/>
            <person name="Kema G.H.J."/>
            <person name="Lapalu N."/>
            <person name="Lawrence C.B."/>
            <person name="May K."/>
            <person name="Meyer M."/>
            <person name="Ollivier B."/>
            <person name="Poulain J."/>
            <person name="Schoch C.L."/>
            <person name="Simon A."/>
            <person name="Spatafora J.W."/>
            <person name="Stachowiak A."/>
            <person name="Turgeon B.G."/>
            <person name="Tyler B.M."/>
            <person name="Vincent D."/>
            <person name="Weissenbach J."/>
            <person name="Amselem J."/>
            <person name="Quesneville H."/>
            <person name="Oliver R.P."/>
            <person name="Wincker P."/>
            <person name="Balesdent M.-H."/>
            <person name="Howlett B.J."/>
        </authorList>
    </citation>
    <scope>NUCLEOTIDE SEQUENCE [LARGE SCALE GENOMIC DNA]</scope>
    <source>
        <strain evidence="3">JN3 / isolate v23.1.3 / race Av1-4-5-6-7-8</strain>
    </source>
</reference>